<evidence type="ECO:0000256" key="5">
    <source>
        <dbReference type="ARBA" id="ARBA00022824"/>
    </source>
</evidence>
<protein>
    <submittedName>
        <fullName evidence="9">Transport protein particle 22 kDa subunit</fullName>
    </submittedName>
</protein>
<feature type="region of interest" description="Disordered" evidence="8">
    <location>
        <begin position="208"/>
        <end position="292"/>
    </location>
</feature>
<comment type="similarity">
    <text evidence="3">Belongs to the TRAPP small subunits family. BET3 subfamily.</text>
</comment>
<accession>A0ABQ7K4B3</accession>
<evidence type="ECO:0000256" key="7">
    <source>
        <dbReference type="ARBA" id="ARBA00023034"/>
    </source>
</evidence>
<evidence type="ECO:0000313" key="9">
    <source>
        <dbReference type="EMBL" id="KAG0290868.1"/>
    </source>
</evidence>
<dbReference type="EMBL" id="JAAAIM010000269">
    <property type="protein sequence ID" value="KAG0290868.1"/>
    <property type="molecule type" value="Genomic_DNA"/>
</dbReference>
<dbReference type="PANTHER" id="PTHR13048">
    <property type="entry name" value="TRAFFICKING PROTEIN PARTICLE COMPLEX SUBUNIT 3"/>
    <property type="match status" value="1"/>
</dbReference>
<proteinExistence type="inferred from homology"/>
<organism evidence="9 10">
    <name type="scientific">Linnemannia gamsii</name>
    <dbReference type="NCBI Taxonomy" id="64522"/>
    <lineage>
        <taxon>Eukaryota</taxon>
        <taxon>Fungi</taxon>
        <taxon>Fungi incertae sedis</taxon>
        <taxon>Mucoromycota</taxon>
        <taxon>Mortierellomycotina</taxon>
        <taxon>Mortierellomycetes</taxon>
        <taxon>Mortierellales</taxon>
        <taxon>Mortierellaceae</taxon>
        <taxon>Linnemannia</taxon>
    </lineage>
</organism>
<dbReference type="SUPFAM" id="SSF111126">
    <property type="entry name" value="Ligand-binding domain in the NO signalling and Golgi transport"/>
    <property type="match status" value="1"/>
</dbReference>
<reference evidence="9 10" key="1">
    <citation type="journal article" date="2020" name="Fungal Divers.">
        <title>Resolving the Mortierellaceae phylogeny through synthesis of multi-gene phylogenetics and phylogenomics.</title>
        <authorList>
            <person name="Vandepol N."/>
            <person name="Liber J."/>
            <person name="Desiro A."/>
            <person name="Na H."/>
            <person name="Kennedy M."/>
            <person name="Barry K."/>
            <person name="Grigoriev I.V."/>
            <person name="Miller A.N."/>
            <person name="O'Donnell K."/>
            <person name="Stajich J.E."/>
            <person name="Bonito G."/>
        </authorList>
    </citation>
    <scope>NUCLEOTIDE SEQUENCE [LARGE SCALE GENOMIC DNA]</scope>
    <source>
        <strain evidence="9 10">AD045</strain>
    </source>
</reference>
<name>A0ABQ7K4B3_9FUNG</name>
<keyword evidence="5" id="KW-0256">Endoplasmic reticulum</keyword>
<comment type="caution">
    <text evidence="9">The sequence shown here is derived from an EMBL/GenBank/DDBJ whole genome shotgun (WGS) entry which is preliminary data.</text>
</comment>
<keyword evidence="6" id="KW-0931">ER-Golgi transport</keyword>
<dbReference type="Pfam" id="PF04051">
    <property type="entry name" value="TRAPP"/>
    <property type="match status" value="1"/>
</dbReference>
<keyword evidence="10" id="KW-1185">Reference proteome</keyword>
<sequence>MQAVQRLPSCPPILYKEACNAEQCNQKNTNYYAACRRRRTTSGFTSTRNTLWRRPYGDSSQFRLDEGSGTRTTNAVVTTAVGTTTTQPVVGPSGIPISTQCSNMSGGAIAGTVFGILGALDLAYHAASIPVAATAADGGAAAGAAGGASYASRTQPAGGSISYTTSTPSGIPVAAAGTTGDAAYAQHYSFDDHWPAWLYTSPSNGFTTSHTQPGSTTYTTSSGNVHQASGATISSTTYTSGNNGHATTQPDSTTNTTYNTTTTSSDRNTTGQSDDKTNHSSSNGYNPKPRHEMTKQYKTLGDDIWKNKVEKINAELFTLTYGSIVAQLVKDYEDFTEVNKQLEKMGYNIGTRLIEDFLARSGVGRCQDFRETAEMVSKVGFKMFLNITPAVTNISADGREFSLVLDENPLAECVELPDQALVDELWYSNILCGVLRGSLEMVQMQVDAFFVTDTLRGDDMTEIRVKLVRYLEEEVPAGED</sequence>
<evidence type="ECO:0000313" key="10">
    <source>
        <dbReference type="Proteomes" id="UP001194696"/>
    </source>
</evidence>
<dbReference type="InterPro" id="IPR024096">
    <property type="entry name" value="NO_sig/Golgi_transp_ligand-bd"/>
</dbReference>
<evidence type="ECO:0000256" key="6">
    <source>
        <dbReference type="ARBA" id="ARBA00022892"/>
    </source>
</evidence>
<dbReference type="Proteomes" id="UP001194696">
    <property type="component" value="Unassembled WGS sequence"/>
</dbReference>
<dbReference type="CDD" id="cd14942">
    <property type="entry name" value="TRAPPC3_bet3"/>
    <property type="match status" value="1"/>
</dbReference>
<feature type="compositionally biased region" description="Polar residues" evidence="8">
    <location>
        <begin position="208"/>
        <end position="246"/>
    </location>
</feature>
<keyword evidence="4" id="KW-0813">Transport</keyword>
<dbReference type="InterPro" id="IPR007194">
    <property type="entry name" value="TRAPP_component"/>
</dbReference>
<keyword evidence="7" id="KW-0333">Golgi apparatus</keyword>
<dbReference type="InterPro" id="IPR016721">
    <property type="entry name" value="Bet3"/>
</dbReference>
<evidence type="ECO:0000256" key="1">
    <source>
        <dbReference type="ARBA" id="ARBA00004222"/>
    </source>
</evidence>
<gene>
    <name evidence="9" type="primary">BET3</name>
    <name evidence="9" type="ORF">BGZ96_005672</name>
</gene>
<evidence type="ECO:0000256" key="3">
    <source>
        <dbReference type="ARBA" id="ARBA00006218"/>
    </source>
</evidence>
<feature type="compositionally biased region" description="Low complexity" evidence="8">
    <location>
        <begin position="247"/>
        <end position="270"/>
    </location>
</feature>
<comment type="subcellular location">
    <subcellularLocation>
        <location evidence="2">Endoplasmic reticulum</location>
    </subcellularLocation>
    <subcellularLocation>
        <location evidence="1">Golgi apparatus</location>
        <location evidence="1">cis-Golgi network</location>
    </subcellularLocation>
</comment>
<evidence type="ECO:0000256" key="8">
    <source>
        <dbReference type="SAM" id="MobiDB-lite"/>
    </source>
</evidence>
<dbReference type="Gene3D" id="3.30.1380.20">
    <property type="entry name" value="Trafficking protein particle complex subunit 3"/>
    <property type="match status" value="1"/>
</dbReference>
<evidence type="ECO:0000256" key="2">
    <source>
        <dbReference type="ARBA" id="ARBA00004240"/>
    </source>
</evidence>
<evidence type="ECO:0000256" key="4">
    <source>
        <dbReference type="ARBA" id="ARBA00022448"/>
    </source>
</evidence>